<dbReference type="AlphaFoldDB" id="A0A2R6C163"/>
<evidence type="ECO:0000313" key="2">
    <source>
        <dbReference type="Proteomes" id="UP000241886"/>
    </source>
</evidence>
<comment type="caution">
    <text evidence="1">The sequence shown here is derived from an EMBL/GenBank/DDBJ whole genome shotgun (WGS) entry which is preliminary data.</text>
</comment>
<reference evidence="1 2" key="1">
    <citation type="submission" date="2017-04" db="EMBL/GenBank/DDBJ databases">
        <title>Novel microbial lineages endemic to geothermal iron-oxide mats fill important gaps in the evolutionary history of Archaea.</title>
        <authorList>
            <person name="Jay Z.J."/>
            <person name="Beam J.P."/>
            <person name="Dlakic M."/>
            <person name="Rusch D.B."/>
            <person name="Kozubal M.A."/>
            <person name="Inskeep W.P."/>
        </authorList>
    </citation>
    <scope>NUCLEOTIDE SEQUENCE [LARGE SCALE GENOMIC DNA]</scope>
    <source>
        <strain evidence="1">ECH_B_SAG-G16</strain>
    </source>
</reference>
<name>A0A2R6C163_9ARCH</name>
<organism evidence="1 2">
    <name type="scientific">Candidatus Marsarchaeota G2 archaeon ECH_B_SAG-G16</name>
    <dbReference type="NCBI Taxonomy" id="1978167"/>
    <lineage>
        <taxon>Archaea</taxon>
        <taxon>Candidatus Marsarchaeota</taxon>
        <taxon>Candidatus Marsarchaeota group 2</taxon>
    </lineage>
</organism>
<proteinExistence type="predicted"/>
<dbReference type="Proteomes" id="UP000241886">
    <property type="component" value="Unassembled WGS sequence"/>
</dbReference>
<sequence>MQKREPPKLQLRRVCQYIESYERAKNKEKAARLRFLIPFVFLNFEKKLSNDALLRITQLAEHYEELASFGDPTALWLCSNLSKKWEYRIVKCEKHGDDAAEFFGKDVLTLRICVKEAEEVLKHVFEIKTSELPR</sequence>
<evidence type="ECO:0000313" key="1">
    <source>
        <dbReference type="EMBL" id="PSO04635.1"/>
    </source>
</evidence>
<dbReference type="EMBL" id="NEXO01000055">
    <property type="protein sequence ID" value="PSO04635.1"/>
    <property type="molecule type" value="Genomic_DNA"/>
</dbReference>
<gene>
    <name evidence="1" type="ORF">B9Q13_04015</name>
</gene>
<accession>A0A2R6C163</accession>
<protein>
    <submittedName>
        <fullName evidence="1">Uncharacterized protein</fullName>
    </submittedName>
</protein>